<dbReference type="PANTHER" id="PTHR30629:SF2">
    <property type="entry name" value="PROPHAGE INTEGRASE INTS-RELATED"/>
    <property type="match status" value="1"/>
</dbReference>
<organism evidence="6 7">
    <name type="scientific">Rhodoferax antarcticus ANT.BR</name>
    <dbReference type="NCBI Taxonomy" id="1111071"/>
    <lineage>
        <taxon>Bacteria</taxon>
        <taxon>Pseudomonadati</taxon>
        <taxon>Pseudomonadota</taxon>
        <taxon>Betaproteobacteria</taxon>
        <taxon>Burkholderiales</taxon>
        <taxon>Comamonadaceae</taxon>
        <taxon>Rhodoferax</taxon>
    </lineage>
</organism>
<evidence type="ECO:0000256" key="1">
    <source>
        <dbReference type="ARBA" id="ARBA00008857"/>
    </source>
</evidence>
<dbReference type="Gene3D" id="1.10.150.130">
    <property type="match status" value="1"/>
</dbReference>
<evidence type="ECO:0000313" key="7">
    <source>
        <dbReference type="Proteomes" id="UP000185911"/>
    </source>
</evidence>
<dbReference type="InterPro" id="IPR010998">
    <property type="entry name" value="Integrase_recombinase_N"/>
</dbReference>
<reference evidence="6 7" key="1">
    <citation type="submission" date="2017-01" db="EMBL/GenBank/DDBJ databases">
        <title>Genome sequence of Rhodoferax antarcticus ANT.BR, a psychrophilic purple nonsulfur bacterium from an Antarctic microbial mat.</title>
        <authorList>
            <person name="Baker J."/>
            <person name="Riester C."/>
            <person name="Skinner B."/>
            <person name="Newell A."/>
            <person name="Swingley W."/>
            <person name="Madigan M."/>
            <person name="Jung D."/>
            <person name="Asao M."/>
            <person name="Chen M."/>
            <person name="Loughlin P."/>
            <person name="Pan H."/>
            <person name="Lin S."/>
            <person name="Li N."/>
            <person name="Shaw J."/>
            <person name="Prado M."/>
            <person name="Sherman C."/>
            <person name="Li X."/>
            <person name="Tang J."/>
            <person name="Blankenship R."/>
            <person name="Zhao T."/>
            <person name="Touchman J."/>
            <person name="Sattley M."/>
        </authorList>
    </citation>
    <scope>NUCLEOTIDE SEQUENCE [LARGE SCALE GENOMIC DNA]</scope>
    <source>
        <strain evidence="6 7">ANT.BR</strain>
    </source>
</reference>
<feature type="domain" description="Phage integrase central" evidence="5">
    <location>
        <begin position="141"/>
        <end position="210"/>
    </location>
</feature>
<evidence type="ECO:0000259" key="4">
    <source>
        <dbReference type="Pfam" id="PF13356"/>
    </source>
</evidence>
<sequence length="438" mass="47857">MARQSKTAAIDYTLTHDLTAGLLERAKCPDGVPFVLLKDTDKKGLRLRITKAGGKHWQFETRVKGKLFTRALGEWPTVTIGDARAKAHDLRGLTEQGTDPRILERQQQAEIESARVAQLEAEKFTLTNLLTAYCDYLKSLERISHKAARTIFKVHVVEAWPKLAALPANEVTGEQIADMMRRVIEQGKDRTANKLRSYIRAAYQVAIASRSKPSIPLSFKAFNVRSNPASDTMPDETANRADKHPLSAAEMRQYWQTIKPMPGFIGAALRLHLLTGGQRIEQLCSLLTANVGADSITLLDGKGRPGKAPRPHTVPLIVPAATALQGCNPQGAHAISLNGGKTHLSSAAFSRWAVAASAGIVDFQAKRIRSGVETILASARISTDHRGRLQSHGIAGVQARHYDGHDYMDEKRHALETLFSLLEGVPVTSGNVVQLKAA</sequence>
<accession>A0A1Q8YKL3</accession>
<dbReference type="SUPFAM" id="SSF56349">
    <property type="entry name" value="DNA breaking-rejoining enzymes"/>
    <property type="match status" value="1"/>
</dbReference>
<dbReference type="InterPro" id="IPR038488">
    <property type="entry name" value="Integrase_DNA-bd_sf"/>
</dbReference>
<feature type="domain" description="Integrase DNA-binding" evidence="4">
    <location>
        <begin position="38"/>
        <end position="106"/>
    </location>
</feature>
<proteinExistence type="inferred from homology"/>
<name>A0A1Q8YKL3_9BURK</name>
<dbReference type="Pfam" id="PF22022">
    <property type="entry name" value="Phage_int_M"/>
    <property type="match status" value="1"/>
</dbReference>
<keyword evidence="3" id="KW-0238">DNA-binding</keyword>
<keyword evidence="2" id="KW-0229">DNA integration</keyword>
<dbReference type="EMBL" id="MSYM01000001">
    <property type="protein sequence ID" value="OLP08440.1"/>
    <property type="molecule type" value="Genomic_DNA"/>
</dbReference>
<dbReference type="RefSeq" id="WP_075584737.1">
    <property type="nucleotide sequence ID" value="NZ_MSYM01000001.1"/>
</dbReference>
<dbReference type="AlphaFoldDB" id="A0A1Q8YKL3"/>
<dbReference type="Gene3D" id="3.30.160.390">
    <property type="entry name" value="Integrase, DNA-binding domain"/>
    <property type="match status" value="1"/>
</dbReference>
<evidence type="ECO:0000259" key="5">
    <source>
        <dbReference type="Pfam" id="PF22022"/>
    </source>
</evidence>
<keyword evidence="7" id="KW-1185">Reference proteome</keyword>
<gene>
    <name evidence="6" type="ORF">BLL52_0044</name>
</gene>
<protein>
    <submittedName>
        <fullName evidence="6">Integrase protein</fullName>
    </submittedName>
</protein>
<dbReference type="GO" id="GO:0003677">
    <property type="term" value="F:DNA binding"/>
    <property type="evidence" value="ECO:0007669"/>
    <property type="project" value="UniProtKB-KW"/>
</dbReference>
<dbReference type="STRING" id="81479.RA876_14355"/>
<dbReference type="InterPro" id="IPR011010">
    <property type="entry name" value="DNA_brk_join_enz"/>
</dbReference>
<evidence type="ECO:0000256" key="2">
    <source>
        <dbReference type="ARBA" id="ARBA00022908"/>
    </source>
</evidence>
<dbReference type="Proteomes" id="UP000185911">
    <property type="component" value="Unassembled WGS sequence"/>
</dbReference>
<dbReference type="InterPro" id="IPR050808">
    <property type="entry name" value="Phage_Integrase"/>
</dbReference>
<comment type="caution">
    <text evidence="6">The sequence shown here is derived from an EMBL/GenBank/DDBJ whole genome shotgun (WGS) entry which is preliminary data.</text>
</comment>
<evidence type="ECO:0000313" key="6">
    <source>
        <dbReference type="EMBL" id="OLP08440.1"/>
    </source>
</evidence>
<dbReference type="InterPro" id="IPR053876">
    <property type="entry name" value="Phage_int_M"/>
</dbReference>
<dbReference type="GO" id="GO:0015074">
    <property type="term" value="P:DNA integration"/>
    <property type="evidence" value="ECO:0007669"/>
    <property type="project" value="UniProtKB-KW"/>
</dbReference>
<dbReference type="Pfam" id="PF13356">
    <property type="entry name" value="Arm-DNA-bind_3"/>
    <property type="match status" value="1"/>
</dbReference>
<dbReference type="InterPro" id="IPR025166">
    <property type="entry name" value="Integrase_DNA_bind_dom"/>
</dbReference>
<dbReference type="PANTHER" id="PTHR30629">
    <property type="entry name" value="PROPHAGE INTEGRASE"/>
    <property type="match status" value="1"/>
</dbReference>
<evidence type="ECO:0000256" key="3">
    <source>
        <dbReference type="ARBA" id="ARBA00023125"/>
    </source>
</evidence>
<comment type="similarity">
    <text evidence="1">Belongs to the 'phage' integrase family.</text>
</comment>